<reference evidence="5 6" key="1">
    <citation type="submission" date="2023-10" db="EMBL/GenBank/DDBJ databases">
        <title>Genome-Wide Identification Analysis in wild type Solanum Pinnatisectum Reveals Some Genes Defensing Phytophthora Infestans.</title>
        <authorList>
            <person name="Sun C."/>
        </authorList>
    </citation>
    <scope>NUCLEOTIDE SEQUENCE [LARGE SCALE GENOMIC DNA]</scope>
    <source>
        <strain evidence="5">LQN</strain>
        <tissue evidence="5">Leaf</tissue>
    </source>
</reference>
<dbReference type="SUPFAM" id="SSF46689">
    <property type="entry name" value="Homeodomain-like"/>
    <property type="match status" value="1"/>
</dbReference>
<dbReference type="GO" id="GO:0005634">
    <property type="term" value="C:nucleus"/>
    <property type="evidence" value="ECO:0007669"/>
    <property type="project" value="TreeGrafter"/>
</dbReference>
<proteinExistence type="predicted"/>
<evidence type="ECO:0000256" key="2">
    <source>
        <dbReference type="ARBA" id="ARBA00023163"/>
    </source>
</evidence>
<keyword evidence="2" id="KW-0804">Transcription</keyword>
<keyword evidence="6" id="KW-1185">Reference proteome</keyword>
<dbReference type="NCBIfam" id="TIGR01557">
    <property type="entry name" value="myb_SHAQKYF"/>
    <property type="match status" value="1"/>
</dbReference>
<evidence type="ECO:0000313" key="6">
    <source>
        <dbReference type="Proteomes" id="UP001311915"/>
    </source>
</evidence>
<evidence type="ECO:0000256" key="3">
    <source>
        <dbReference type="ARBA" id="ARBA00023242"/>
    </source>
</evidence>
<evidence type="ECO:0000256" key="1">
    <source>
        <dbReference type="ARBA" id="ARBA00023015"/>
    </source>
</evidence>
<comment type="caution">
    <text evidence="5">The sequence shown here is derived from an EMBL/GenBank/DDBJ whole genome shotgun (WGS) entry which is preliminary data.</text>
</comment>
<accession>A0AAV9MHH7</accession>
<dbReference type="InterPro" id="IPR006447">
    <property type="entry name" value="Myb_dom_plants"/>
</dbReference>
<evidence type="ECO:0000313" key="5">
    <source>
        <dbReference type="EMBL" id="KAK4737298.1"/>
    </source>
</evidence>
<feature type="region of interest" description="Disordered" evidence="4">
    <location>
        <begin position="1"/>
        <end position="27"/>
    </location>
</feature>
<dbReference type="Gene3D" id="1.10.10.60">
    <property type="entry name" value="Homeodomain-like"/>
    <property type="match status" value="1"/>
</dbReference>
<dbReference type="GO" id="GO:0003700">
    <property type="term" value="F:DNA-binding transcription factor activity"/>
    <property type="evidence" value="ECO:0007669"/>
    <property type="project" value="InterPro"/>
</dbReference>
<keyword evidence="1" id="KW-0805">Transcription regulation</keyword>
<dbReference type="EMBL" id="JAWPEI010000001">
    <property type="protein sequence ID" value="KAK4737298.1"/>
    <property type="molecule type" value="Genomic_DNA"/>
</dbReference>
<name>A0AAV9MHH7_9SOLN</name>
<evidence type="ECO:0000256" key="4">
    <source>
        <dbReference type="SAM" id="MobiDB-lite"/>
    </source>
</evidence>
<dbReference type="Proteomes" id="UP001311915">
    <property type="component" value="Unassembled WGS sequence"/>
</dbReference>
<organism evidence="5 6">
    <name type="scientific">Solanum pinnatisectum</name>
    <name type="common">tansyleaf nightshade</name>
    <dbReference type="NCBI Taxonomy" id="50273"/>
    <lineage>
        <taxon>Eukaryota</taxon>
        <taxon>Viridiplantae</taxon>
        <taxon>Streptophyta</taxon>
        <taxon>Embryophyta</taxon>
        <taxon>Tracheophyta</taxon>
        <taxon>Spermatophyta</taxon>
        <taxon>Magnoliopsida</taxon>
        <taxon>eudicotyledons</taxon>
        <taxon>Gunneridae</taxon>
        <taxon>Pentapetalae</taxon>
        <taxon>asterids</taxon>
        <taxon>lamiids</taxon>
        <taxon>Solanales</taxon>
        <taxon>Solanaceae</taxon>
        <taxon>Solanoideae</taxon>
        <taxon>Solaneae</taxon>
        <taxon>Solanum</taxon>
    </lineage>
</organism>
<dbReference type="InterPro" id="IPR044841">
    <property type="entry name" value="LUX/BOA-like"/>
</dbReference>
<dbReference type="InterPro" id="IPR009057">
    <property type="entry name" value="Homeodomain-like_sf"/>
</dbReference>
<dbReference type="GO" id="GO:0003677">
    <property type="term" value="F:DNA binding"/>
    <property type="evidence" value="ECO:0007669"/>
    <property type="project" value="InterPro"/>
</dbReference>
<sequence>MSINNEEQSNNIHETENNVVSRRTNNLRSKRCTKGKNVIDKGERQSTAIYKTLNQKDCIEWTVDLRAKFKEATQQLGERRCLPKKILEIMNVPGLTRMQLASYLGSQQRIESSSHRIFKRIPDLQTNVPNQTHGDPVFPLVNTNNIYASSIEQQLYHPQLQVQQHYVSSFLSGQNNDGGRLK</sequence>
<keyword evidence="3" id="KW-0539">Nucleus</keyword>
<dbReference type="AlphaFoldDB" id="A0AAV9MHH7"/>
<dbReference type="PANTHER" id="PTHR31442:SF32">
    <property type="entry name" value="TWO-COMPONENT RESPONSE REGULATOR ORR21-LIKE"/>
    <property type="match status" value="1"/>
</dbReference>
<dbReference type="PANTHER" id="PTHR31442">
    <property type="entry name" value="HOMEODOMAIN-LIKE SUPERFAMILY PROTEIN-RELATED"/>
    <property type="match status" value="1"/>
</dbReference>
<gene>
    <name evidence="5" type="ORF">R3W88_000995</name>
</gene>
<protein>
    <submittedName>
        <fullName evidence="5">Uncharacterized protein</fullName>
    </submittedName>
</protein>